<keyword evidence="3" id="KW-1185">Reference proteome</keyword>
<name>A0ABV7MLN7_9HYPH</name>
<sequence length="297" mass="34336">MKVSETHSAPQEQDAPGAIADFAYDRMTVERFRQAFPGARWSDERKSWFVPGKTAARRIARWLAREAERVSIHADSKGRDAFTFDPISSPYLEVAQDLRIRTPYSRTVLKELREIPWARWDDELRAWRVPFRSYEELRQHWPKIEQAAQQAEPEARQRRRAEESISEAGRAAHSRAAERRRHRYPVLAVDLPPVGRAVATEQYGVVVFAEVSGELVEPSELSAVYPHVRAGLDYVWGAWRSATLAELIETWPARHAAGSSEYSRGWWQPTLVELRVARRNARSIERRKPTRDLTLEK</sequence>
<comment type="caution">
    <text evidence="2">The sequence shown here is derived from an EMBL/GenBank/DDBJ whole genome shotgun (WGS) entry which is preliminary data.</text>
</comment>
<feature type="compositionally biased region" description="Basic and acidic residues" evidence="1">
    <location>
        <begin position="153"/>
        <end position="163"/>
    </location>
</feature>
<evidence type="ECO:0008006" key="4">
    <source>
        <dbReference type="Google" id="ProtNLM"/>
    </source>
</evidence>
<dbReference type="EMBL" id="JBHRVD010000001">
    <property type="protein sequence ID" value="MFC3321578.1"/>
    <property type="molecule type" value="Genomic_DNA"/>
</dbReference>
<dbReference type="RefSeq" id="WP_378987638.1">
    <property type="nucleotide sequence ID" value="NZ_JBHRVD010000001.1"/>
</dbReference>
<feature type="region of interest" description="Disordered" evidence="1">
    <location>
        <begin position="146"/>
        <end position="177"/>
    </location>
</feature>
<gene>
    <name evidence="2" type="ORF">ACFOJ9_07285</name>
</gene>
<organism evidence="2 3">
    <name type="scientific">Mesorhizobium cantuariense</name>
    <dbReference type="NCBI Taxonomy" id="1300275"/>
    <lineage>
        <taxon>Bacteria</taxon>
        <taxon>Pseudomonadati</taxon>
        <taxon>Pseudomonadota</taxon>
        <taxon>Alphaproteobacteria</taxon>
        <taxon>Hyphomicrobiales</taxon>
        <taxon>Phyllobacteriaceae</taxon>
        <taxon>Mesorhizobium</taxon>
    </lineage>
</organism>
<evidence type="ECO:0000313" key="3">
    <source>
        <dbReference type="Proteomes" id="UP001595648"/>
    </source>
</evidence>
<reference evidence="3" key="1">
    <citation type="journal article" date="2019" name="Int. J. Syst. Evol. Microbiol.">
        <title>The Global Catalogue of Microorganisms (GCM) 10K type strain sequencing project: providing services to taxonomists for standard genome sequencing and annotation.</title>
        <authorList>
            <consortium name="The Broad Institute Genomics Platform"/>
            <consortium name="The Broad Institute Genome Sequencing Center for Infectious Disease"/>
            <person name="Wu L."/>
            <person name="Ma J."/>
        </authorList>
    </citation>
    <scope>NUCLEOTIDE SEQUENCE [LARGE SCALE GENOMIC DNA]</scope>
    <source>
        <strain evidence="3">ICMP 19515</strain>
    </source>
</reference>
<accession>A0ABV7MLN7</accession>
<protein>
    <recommendedName>
        <fullName evidence="4">HARP domain-containing protein</fullName>
    </recommendedName>
</protein>
<dbReference type="Proteomes" id="UP001595648">
    <property type="component" value="Unassembled WGS sequence"/>
</dbReference>
<proteinExistence type="predicted"/>
<evidence type="ECO:0000313" key="2">
    <source>
        <dbReference type="EMBL" id="MFC3321578.1"/>
    </source>
</evidence>
<evidence type="ECO:0000256" key="1">
    <source>
        <dbReference type="SAM" id="MobiDB-lite"/>
    </source>
</evidence>